<evidence type="ECO:0000256" key="1">
    <source>
        <dbReference type="SAM" id="SignalP"/>
    </source>
</evidence>
<protein>
    <recommendedName>
        <fullName evidence="2">ACP-like domain-containing protein</fullName>
    </recommendedName>
</protein>
<feature type="chain" id="PRO_5041965494" description="ACP-like domain-containing protein" evidence="1">
    <location>
        <begin position="24"/>
        <end position="138"/>
    </location>
</feature>
<dbReference type="Pfam" id="PF24574">
    <property type="entry name" value="Nm-ACP"/>
    <property type="match status" value="1"/>
</dbReference>
<dbReference type="InterPro" id="IPR056025">
    <property type="entry name" value="ACP_dom"/>
</dbReference>
<evidence type="ECO:0000313" key="3">
    <source>
        <dbReference type="EMBL" id="AKG06865.1"/>
    </source>
</evidence>
<organism evidence="3 4">
    <name type="scientific">Moraxella bovoculi</name>
    <dbReference type="NCBI Taxonomy" id="386891"/>
    <lineage>
        <taxon>Bacteria</taxon>
        <taxon>Pseudomonadati</taxon>
        <taxon>Pseudomonadota</taxon>
        <taxon>Gammaproteobacteria</taxon>
        <taxon>Moraxellales</taxon>
        <taxon>Moraxellaceae</taxon>
        <taxon>Moraxella</taxon>
    </lineage>
</organism>
<evidence type="ECO:0000259" key="2">
    <source>
        <dbReference type="Pfam" id="PF24574"/>
    </source>
</evidence>
<evidence type="ECO:0000313" key="4">
    <source>
        <dbReference type="Proteomes" id="UP000077465"/>
    </source>
</evidence>
<feature type="signal peptide" evidence="1">
    <location>
        <begin position="1"/>
        <end position="23"/>
    </location>
</feature>
<reference evidence="3 4" key="1">
    <citation type="submission" date="2015-05" db="EMBL/GenBank/DDBJ databases">
        <authorList>
            <person name="Dickey A."/>
            <person name="Clawson M."/>
            <person name="Bono J."/>
            <person name="Loy J.D."/>
        </authorList>
    </citation>
    <scope>NUCLEOTIDE SEQUENCE [LARGE SCALE GENOMIC DNA]</scope>
    <source>
        <strain evidence="3 4">22581</strain>
    </source>
</reference>
<dbReference type="AlphaFoldDB" id="A0AAC8PU21"/>
<name>A0AAC8PU21_9GAMM</name>
<keyword evidence="1" id="KW-0732">Signal</keyword>
<accession>A0AAC8PU21</accession>
<gene>
    <name evidence="3" type="ORF">AAX06_00085</name>
</gene>
<dbReference type="RefSeq" id="WP_046695825.1">
    <property type="nucleotide sequence ID" value="NZ_CP011376.1"/>
</dbReference>
<dbReference type="CDD" id="cd21836">
    <property type="entry name" value="adhesin_CP"/>
    <property type="match status" value="1"/>
</dbReference>
<dbReference type="EMBL" id="CP011376">
    <property type="protein sequence ID" value="AKG06865.1"/>
    <property type="molecule type" value="Genomic_DNA"/>
</dbReference>
<sequence length="138" mass="14836">MKALKTLAPALVLGMALTGVAHAETMDARQADATTTKVRQTAYQCSIGGKVKVTYGLNKQNLPTYAKAHLGGKTRFLPINLAHSDIAGTSFGDENSWNIDTSALTLNNYHKADLMVQDPDSVIAYKNCRVIGTKKIKG</sequence>
<proteinExistence type="predicted"/>
<feature type="domain" description="ACP-like" evidence="2">
    <location>
        <begin position="37"/>
        <end position="129"/>
    </location>
</feature>
<dbReference type="Proteomes" id="UP000077465">
    <property type="component" value="Chromosome"/>
</dbReference>